<gene>
    <name evidence="2" type="ORF">EMPS_10312</name>
</gene>
<dbReference type="AlphaFoldDB" id="A0A9P3HK19"/>
<evidence type="ECO:0000256" key="1">
    <source>
        <dbReference type="SAM" id="MobiDB-lite"/>
    </source>
</evidence>
<evidence type="ECO:0000313" key="3">
    <source>
        <dbReference type="Proteomes" id="UP000827284"/>
    </source>
</evidence>
<name>A0A9P3HK19_9FUNG</name>
<evidence type="ECO:0000313" key="2">
    <source>
        <dbReference type="EMBL" id="GJJ77953.1"/>
    </source>
</evidence>
<reference evidence="2" key="1">
    <citation type="submission" date="2021-11" db="EMBL/GenBank/DDBJ databases">
        <authorList>
            <person name="Herlambang A."/>
            <person name="Guo Y."/>
            <person name="Takashima Y."/>
            <person name="Nishizawa T."/>
        </authorList>
    </citation>
    <scope>NUCLEOTIDE SEQUENCE</scope>
    <source>
        <strain evidence="2">E1425</strain>
    </source>
</reference>
<keyword evidence="3" id="KW-1185">Reference proteome</keyword>
<protein>
    <submittedName>
        <fullName evidence="2">Uncharacterized protein</fullName>
    </submittedName>
</protein>
<feature type="region of interest" description="Disordered" evidence="1">
    <location>
        <begin position="194"/>
        <end position="216"/>
    </location>
</feature>
<reference evidence="2" key="2">
    <citation type="journal article" date="2022" name="Microbiol. Resour. Announc.">
        <title>Whole-Genome Sequence of Entomortierella parvispora E1425, a Mucoromycotan Fungus Associated with Burkholderiaceae-Related Endosymbiotic Bacteria.</title>
        <authorList>
            <person name="Herlambang A."/>
            <person name="Guo Y."/>
            <person name="Takashima Y."/>
            <person name="Narisawa K."/>
            <person name="Ohta H."/>
            <person name="Nishizawa T."/>
        </authorList>
    </citation>
    <scope>NUCLEOTIDE SEQUENCE</scope>
    <source>
        <strain evidence="2">E1425</strain>
    </source>
</reference>
<accession>A0A9P3HK19</accession>
<feature type="region of interest" description="Disordered" evidence="1">
    <location>
        <begin position="96"/>
        <end position="182"/>
    </location>
</feature>
<proteinExistence type="predicted"/>
<organism evidence="2 3">
    <name type="scientific">Entomortierella parvispora</name>
    <dbReference type="NCBI Taxonomy" id="205924"/>
    <lineage>
        <taxon>Eukaryota</taxon>
        <taxon>Fungi</taxon>
        <taxon>Fungi incertae sedis</taxon>
        <taxon>Mucoromycota</taxon>
        <taxon>Mortierellomycotina</taxon>
        <taxon>Mortierellomycetes</taxon>
        <taxon>Mortierellales</taxon>
        <taxon>Mortierellaceae</taxon>
        <taxon>Entomortierella</taxon>
    </lineage>
</organism>
<feature type="compositionally biased region" description="Low complexity" evidence="1">
    <location>
        <begin position="109"/>
        <end position="135"/>
    </location>
</feature>
<sequence>MSIHKGRNASSLLKTCVLFIVVLTVLHLAVSTFTVDASPIALVNRPSNRKRTEGPVDDQGATAGATNINAAARYAGTAVNQAAQGVGDAAQGVSEGASTVANAPPKVLGGTTQGDQGTSTGAGDVSAAAGAAGEAPKQGTQTAGDAANGALDDSRSTVQPTKRVLGDAEAPSAEGGVAKGAADGAVGTMEKAASKGKLGDATQGTDQGAATGAEGNKGAVTNVGEAADQVANGVADTAKGTLVGAGATVAEAPGTAGQTVHSVEGEGGLAGKATDVIIGHP</sequence>
<comment type="caution">
    <text evidence="2">The sequence shown here is derived from an EMBL/GenBank/DDBJ whole genome shotgun (WGS) entry which is preliminary data.</text>
</comment>
<dbReference type="EMBL" id="BQFW01000014">
    <property type="protein sequence ID" value="GJJ77953.1"/>
    <property type="molecule type" value="Genomic_DNA"/>
</dbReference>
<feature type="compositionally biased region" description="Low complexity" evidence="1">
    <location>
        <begin position="173"/>
        <end position="182"/>
    </location>
</feature>
<dbReference type="Proteomes" id="UP000827284">
    <property type="component" value="Unassembled WGS sequence"/>
</dbReference>